<keyword evidence="1" id="KW-0472">Membrane</keyword>
<accession>A0A1T5HVH7</accession>
<dbReference type="RefSeq" id="WP_080155640.1">
    <property type="nucleotide sequence ID" value="NZ_CP175535.1"/>
</dbReference>
<keyword evidence="1" id="KW-0812">Transmembrane</keyword>
<keyword evidence="1" id="KW-1133">Transmembrane helix</keyword>
<evidence type="ECO:0008006" key="4">
    <source>
        <dbReference type="Google" id="ProtNLM"/>
    </source>
</evidence>
<feature type="transmembrane region" description="Helical" evidence="1">
    <location>
        <begin position="41"/>
        <end position="60"/>
    </location>
</feature>
<reference evidence="2 3" key="1">
    <citation type="submission" date="2017-02" db="EMBL/GenBank/DDBJ databases">
        <authorList>
            <person name="Peterson S.W."/>
        </authorList>
    </citation>
    <scope>NUCLEOTIDE SEQUENCE [LARGE SCALE GENOMIC DNA]</scope>
    <source>
        <strain evidence="3">type strain: NCCB 100098</strain>
    </source>
</reference>
<feature type="transmembrane region" description="Helical" evidence="1">
    <location>
        <begin position="115"/>
        <end position="135"/>
    </location>
</feature>
<sequence length="209" mass="24301">MTSFLKKSSAYLISNILNGLSLLFLLPFLTRFLSAEEYSQIVLFQTLIFGLLSFIHLNVFQASNIKYFDQETTHKDIQHYNSGCIIILIFSILLFTLLLFTHLSFLSELLSLPQLWIPYAMIIAIAQTFIQFCLWQWQMRKQAYQYSLYNSCYIILSSLFTLMLLYALHDKIDARIYALLTISAVFFCVQFLLLSKIIGSFSLTYQLPS</sequence>
<dbReference type="AlphaFoldDB" id="A0A1T5HVH7"/>
<dbReference type="Proteomes" id="UP000189966">
    <property type="component" value="Unassembled WGS sequence"/>
</dbReference>
<name>A0A1T5HVH7_9GAMM</name>
<proteinExistence type="predicted"/>
<feature type="transmembrane region" description="Helical" evidence="1">
    <location>
        <begin position="12"/>
        <end position="29"/>
    </location>
</feature>
<evidence type="ECO:0000256" key="1">
    <source>
        <dbReference type="SAM" id="Phobius"/>
    </source>
</evidence>
<feature type="transmembrane region" description="Helical" evidence="1">
    <location>
        <begin position="80"/>
        <end position="103"/>
    </location>
</feature>
<feature type="transmembrane region" description="Helical" evidence="1">
    <location>
        <begin position="174"/>
        <end position="194"/>
    </location>
</feature>
<gene>
    <name evidence="2" type="ORF">CZ809_00257</name>
</gene>
<organism evidence="2 3">
    <name type="scientific">Photobacterium piscicola</name>
    <dbReference type="NCBI Taxonomy" id="1378299"/>
    <lineage>
        <taxon>Bacteria</taxon>
        <taxon>Pseudomonadati</taxon>
        <taxon>Pseudomonadota</taxon>
        <taxon>Gammaproteobacteria</taxon>
        <taxon>Vibrionales</taxon>
        <taxon>Vibrionaceae</taxon>
        <taxon>Photobacterium</taxon>
    </lineage>
</organism>
<dbReference type="OrthoDB" id="9815248at2"/>
<feature type="transmembrane region" description="Helical" evidence="1">
    <location>
        <begin position="147"/>
        <end position="168"/>
    </location>
</feature>
<dbReference type="EMBL" id="FUZI01000001">
    <property type="protein sequence ID" value="SKC30780.1"/>
    <property type="molecule type" value="Genomic_DNA"/>
</dbReference>
<evidence type="ECO:0000313" key="2">
    <source>
        <dbReference type="EMBL" id="SKC30780.1"/>
    </source>
</evidence>
<protein>
    <recommendedName>
        <fullName evidence="4">Polysaccharide biosynthesis protein</fullName>
    </recommendedName>
</protein>
<evidence type="ECO:0000313" key="3">
    <source>
        <dbReference type="Proteomes" id="UP000189966"/>
    </source>
</evidence>